<keyword evidence="2" id="KW-0597">Phosphoprotein</keyword>
<reference evidence="6" key="1">
    <citation type="submission" date="2020-05" db="EMBL/GenBank/DDBJ databases">
        <title>Mycena genomes resolve the evolution of fungal bioluminescence.</title>
        <authorList>
            <person name="Tsai I.J."/>
        </authorList>
    </citation>
    <scope>NUCLEOTIDE SEQUENCE</scope>
    <source>
        <strain evidence="6">160909Yilan</strain>
    </source>
</reference>
<keyword evidence="7" id="KW-1185">Reference proteome</keyword>
<keyword evidence="3 4" id="KW-0808">Transferase</keyword>
<comment type="caution">
    <text evidence="6">The sequence shown here is derived from an EMBL/GenBank/DDBJ whole genome shotgun (WGS) entry which is preliminary data.</text>
</comment>
<dbReference type="SUPFAM" id="SSF53901">
    <property type="entry name" value="Thiolase-like"/>
    <property type="match status" value="1"/>
</dbReference>
<evidence type="ECO:0000259" key="5">
    <source>
        <dbReference type="PROSITE" id="PS52004"/>
    </source>
</evidence>
<dbReference type="EMBL" id="JACAZH010000001">
    <property type="protein sequence ID" value="KAF7377231.1"/>
    <property type="molecule type" value="Genomic_DNA"/>
</dbReference>
<dbReference type="Gene3D" id="3.40.47.10">
    <property type="match status" value="1"/>
</dbReference>
<evidence type="ECO:0000256" key="3">
    <source>
        <dbReference type="ARBA" id="ARBA00022679"/>
    </source>
</evidence>
<keyword evidence="1" id="KW-0596">Phosphopantetheine</keyword>
<dbReference type="SMART" id="SM00825">
    <property type="entry name" value="PKS_KS"/>
    <property type="match status" value="1"/>
</dbReference>
<dbReference type="GO" id="GO:0004312">
    <property type="term" value="F:fatty acid synthase activity"/>
    <property type="evidence" value="ECO:0007669"/>
    <property type="project" value="TreeGrafter"/>
</dbReference>
<protein>
    <submittedName>
        <fullName evidence="6">Ketoacyl-synt-domain-containing protein</fullName>
    </submittedName>
</protein>
<dbReference type="Pfam" id="PF02801">
    <property type="entry name" value="Ketoacyl-synt_C"/>
    <property type="match status" value="1"/>
</dbReference>
<dbReference type="InterPro" id="IPR016039">
    <property type="entry name" value="Thiolase-like"/>
</dbReference>
<evidence type="ECO:0000256" key="4">
    <source>
        <dbReference type="RuleBase" id="RU003694"/>
    </source>
</evidence>
<dbReference type="Pfam" id="PF00109">
    <property type="entry name" value="ketoacyl-synt"/>
    <property type="match status" value="1"/>
</dbReference>
<dbReference type="CDD" id="cd00833">
    <property type="entry name" value="PKS"/>
    <property type="match status" value="1"/>
</dbReference>
<dbReference type="GO" id="GO:0006633">
    <property type="term" value="P:fatty acid biosynthetic process"/>
    <property type="evidence" value="ECO:0007669"/>
    <property type="project" value="InterPro"/>
</dbReference>
<evidence type="ECO:0000256" key="2">
    <source>
        <dbReference type="ARBA" id="ARBA00022553"/>
    </source>
</evidence>
<sequence length="358" mass="38127">MELEGIAIVGLAAQLPSGLLSSTDFDYTSFWDFLVTGGKAYEPLENVLPDFVRASTQVKLPAKGSFLKNVASFDNISLGISTKDARMTPYCARRLLDLSFQALFDSGIDSRRRNIGCFMSGNRPGHMNAPGALEKGIDAEGSFSGTPYSMANRISYALDLTGPSLQLDTACSSSLTALHLAATAIRQGDCEAALVGAAQINRELSEWTTYVQGGILAADGMSRPLDAEAAGFGRGEAAVVVVLKPLKDAIRDHDHIYSTVLGSAIKATGSQMPLYVPNGVVLEECIRRAYERSGLRISDVDYVELHATGTSVGDPIEANVAGRLFAKDNPEDSPIVLGAVKGNIGYLCHKPYLATRAD</sequence>
<dbReference type="InterPro" id="IPR014030">
    <property type="entry name" value="Ketoacyl_synth_N"/>
</dbReference>
<dbReference type="GO" id="GO:0004315">
    <property type="term" value="F:3-oxoacyl-[acyl-carrier-protein] synthase activity"/>
    <property type="evidence" value="ECO:0007669"/>
    <property type="project" value="InterPro"/>
</dbReference>
<dbReference type="PANTHER" id="PTHR43775:SF37">
    <property type="entry name" value="SI:DKEY-61P9.11"/>
    <property type="match status" value="1"/>
</dbReference>
<comment type="similarity">
    <text evidence="4">Belongs to the thiolase-like superfamily. Beta-ketoacyl-ACP synthases family.</text>
</comment>
<dbReference type="Proteomes" id="UP000623467">
    <property type="component" value="Unassembled WGS sequence"/>
</dbReference>
<accession>A0A8H7DN27</accession>
<dbReference type="PANTHER" id="PTHR43775">
    <property type="entry name" value="FATTY ACID SYNTHASE"/>
    <property type="match status" value="1"/>
</dbReference>
<feature type="domain" description="Ketosynthase family 3 (KS3)" evidence="5">
    <location>
        <begin position="3"/>
        <end position="358"/>
    </location>
</feature>
<dbReference type="PROSITE" id="PS00606">
    <property type="entry name" value="KS3_1"/>
    <property type="match status" value="1"/>
</dbReference>
<dbReference type="InterPro" id="IPR018201">
    <property type="entry name" value="Ketoacyl_synth_AS"/>
</dbReference>
<dbReference type="InterPro" id="IPR050091">
    <property type="entry name" value="PKS_NRPS_Biosynth_Enz"/>
</dbReference>
<evidence type="ECO:0000313" key="6">
    <source>
        <dbReference type="EMBL" id="KAF7377231.1"/>
    </source>
</evidence>
<gene>
    <name evidence="6" type="ORF">MSAN_00143200</name>
</gene>
<dbReference type="AlphaFoldDB" id="A0A8H7DN27"/>
<dbReference type="InterPro" id="IPR020841">
    <property type="entry name" value="PKS_Beta-ketoAc_synthase_dom"/>
</dbReference>
<name>A0A8H7DN27_9AGAR</name>
<dbReference type="OrthoDB" id="329835at2759"/>
<dbReference type="InterPro" id="IPR014031">
    <property type="entry name" value="Ketoacyl_synth_C"/>
</dbReference>
<dbReference type="PROSITE" id="PS52004">
    <property type="entry name" value="KS3_2"/>
    <property type="match status" value="1"/>
</dbReference>
<evidence type="ECO:0000313" key="7">
    <source>
        <dbReference type="Proteomes" id="UP000623467"/>
    </source>
</evidence>
<proteinExistence type="inferred from homology"/>
<evidence type="ECO:0000256" key="1">
    <source>
        <dbReference type="ARBA" id="ARBA00022450"/>
    </source>
</evidence>
<organism evidence="6 7">
    <name type="scientific">Mycena sanguinolenta</name>
    <dbReference type="NCBI Taxonomy" id="230812"/>
    <lineage>
        <taxon>Eukaryota</taxon>
        <taxon>Fungi</taxon>
        <taxon>Dikarya</taxon>
        <taxon>Basidiomycota</taxon>
        <taxon>Agaricomycotina</taxon>
        <taxon>Agaricomycetes</taxon>
        <taxon>Agaricomycetidae</taxon>
        <taxon>Agaricales</taxon>
        <taxon>Marasmiineae</taxon>
        <taxon>Mycenaceae</taxon>
        <taxon>Mycena</taxon>
    </lineage>
</organism>